<dbReference type="AlphaFoldDB" id="A0A8J7IQT0"/>
<dbReference type="InterPro" id="IPR051675">
    <property type="entry name" value="Endo/Exo/Phosphatase_dom_1"/>
</dbReference>
<dbReference type="GO" id="GO:0015628">
    <property type="term" value="P:protein secretion by the type II secretion system"/>
    <property type="evidence" value="ECO:0007669"/>
    <property type="project" value="TreeGrafter"/>
</dbReference>
<reference evidence="2" key="1">
    <citation type="submission" date="2020-12" db="EMBL/GenBank/DDBJ databases">
        <title>Geomonas sp. Red875, isolated from river sediment.</title>
        <authorList>
            <person name="Xu Z."/>
            <person name="Zhang Z."/>
            <person name="Masuda Y."/>
            <person name="Itoh H."/>
            <person name="Senoo K."/>
        </authorList>
    </citation>
    <scope>NUCLEOTIDE SEQUENCE</scope>
    <source>
        <strain evidence="2">Red875</strain>
    </source>
</reference>
<dbReference type="InterPro" id="IPR003583">
    <property type="entry name" value="Hlx-hairpin-Hlx_DNA-bd_motif"/>
</dbReference>
<sequence length="185" mass="19775">MTGRRSRLALWVVALLLFLSLFIHGRVPTETVGDAPFFHAGDAKITVRLAGAFPRPGVYRYSVGATPESVIKMAVPSSPRSLRIAGGASRPLRSGDVLTLTKLSAQGADLSLSTMPAAERMQLHIPLDIDRMEASDWVALPGIGPVLAARIAADRQSNGAFGSVEELVRVRGIGPATVSRLKKYF</sequence>
<feature type="domain" description="Helix-hairpin-helix DNA-binding motif class 1" evidence="1">
    <location>
        <begin position="165"/>
        <end position="184"/>
    </location>
</feature>
<dbReference type="Proteomes" id="UP000636888">
    <property type="component" value="Unassembled WGS sequence"/>
</dbReference>
<organism evidence="2 3">
    <name type="scientific">Geomesophilobacter sediminis</name>
    <dbReference type="NCBI Taxonomy" id="2798584"/>
    <lineage>
        <taxon>Bacteria</taxon>
        <taxon>Pseudomonadati</taxon>
        <taxon>Thermodesulfobacteriota</taxon>
        <taxon>Desulfuromonadia</taxon>
        <taxon>Geobacterales</taxon>
        <taxon>Geobacteraceae</taxon>
        <taxon>Geomesophilobacter</taxon>
    </lineage>
</organism>
<dbReference type="EMBL" id="JAEMHM010000013">
    <property type="protein sequence ID" value="MBJ6726318.1"/>
    <property type="molecule type" value="Genomic_DNA"/>
</dbReference>
<dbReference type="InterPro" id="IPR010994">
    <property type="entry name" value="RuvA_2-like"/>
</dbReference>
<dbReference type="SMART" id="SM00278">
    <property type="entry name" value="HhH1"/>
    <property type="match status" value="2"/>
</dbReference>
<dbReference type="Pfam" id="PF12836">
    <property type="entry name" value="HHH_3"/>
    <property type="match status" value="1"/>
</dbReference>
<dbReference type="SUPFAM" id="SSF47781">
    <property type="entry name" value="RuvA domain 2-like"/>
    <property type="match status" value="1"/>
</dbReference>
<dbReference type="Gene3D" id="1.10.150.320">
    <property type="entry name" value="Photosystem II 12 kDa extrinsic protein"/>
    <property type="match status" value="1"/>
</dbReference>
<dbReference type="GO" id="GO:0003677">
    <property type="term" value="F:DNA binding"/>
    <property type="evidence" value="ECO:0007669"/>
    <property type="project" value="InterPro"/>
</dbReference>
<dbReference type="RefSeq" id="WP_199385225.1">
    <property type="nucleotide sequence ID" value="NZ_JAEMHM010000013.1"/>
</dbReference>
<dbReference type="GO" id="GO:0015627">
    <property type="term" value="C:type II protein secretion system complex"/>
    <property type="evidence" value="ECO:0007669"/>
    <property type="project" value="TreeGrafter"/>
</dbReference>
<evidence type="ECO:0000313" key="2">
    <source>
        <dbReference type="EMBL" id="MBJ6726318.1"/>
    </source>
</evidence>
<dbReference type="PANTHER" id="PTHR21180">
    <property type="entry name" value="ENDONUCLEASE/EXONUCLEASE/PHOSPHATASE FAMILY DOMAIN-CONTAINING PROTEIN 1"/>
    <property type="match status" value="1"/>
</dbReference>
<gene>
    <name evidence="2" type="ORF">JFN93_16510</name>
</gene>
<evidence type="ECO:0000259" key="1">
    <source>
        <dbReference type="SMART" id="SM00278"/>
    </source>
</evidence>
<dbReference type="PANTHER" id="PTHR21180:SF32">
    <property type="entry name" value="ENDONUCLEASE_EXONUCLEASE_PHOSPHATASE FAMILY DOMAIN-CONTAINING PROTEIN 1"/>
    <property type="match status" value="1"/>
</dbReference>
<proteinExistence type="predicted"/>
<evidence type="ECO:0000313" key="3">
    <source>
        <dbReference type="Proteomes" id="UP000636888"/>
    </source>
</evidence>
<accession>A0A8J7IQT0</accession>
<keyword evidence="3" id="KW-1185">Reference proteome</keyword>
<name>A0A8J7IQT0_9BACT</name>
<feature type="domain" description="Helix-hairpin-helix DNA-binding motif class 1" evidence="1">
    <location>
        <begin position="135"/>
        <end position="154"/>
    </location>
</feature>
<dbReference type="GO" id="GO:0006281">
    <property type="term" value="P:DNA repair"/>
    <property type="evidence" value="ECO:0007669"/>
    <property type="project" value="InterPro"/>
</dbReference>
<comment type="caution">
    <text evidence="2">The sequence shown here is derived from an EMBL/GenBank/DDBJ whole genome shotgun (WGS) entry which is preliminary data.</text>
</comment>
<protein>
    <submittedName>
        <fullName evidence="2">Helix-hairpin-helix domain-containing protein</fullName>
    </submittedName>
</protein>